<organism evidence="2 3">
    <name type="scientific">Trichoglossum hirsutum</name>
    <dbReference type="NCBI Taxonomy" id="265104"/>
    <lineage>
        <taxon>Eukaryota</taxon>
        <taxon>Fungi</taxon>
        <taxon>Dikarya</taxon>
        <taxon>Ascomycota</taxon>
        <taxon>Pezizomycotina</taxon>
        <taxon>Geoglossomycetes</taxon>
        <taxon>Geoglossales</taxon>
        <taxon>Geoglossaceae</taxon>
        <taxon>Trichoglossum</taxon>
    </lineage>
</organism>
<evidence type="ECO:0000256" key="1">
    <source>
        <dbReference type="SAM" id="MobiDB-lite"/>
    </source>
</evidence>
<reference evidence="2" key="1">
    <citation type="submission" date="2021-03" db="EMBL/GenBank/DDBJ databases">
        <title>Comparative genomics and phylogenomic investigation of the class Geoglossomycetes provide insights into ecological specialization and systematics.</title>
        <authorList>
            <person name="Melie T."/>
            <person name="Pirro S."/>
            <person name="Miller A.N."/>
            <person name="Quandt A."/>
        </authorList>
    </citation>
    <scope>NUCLEOTIDE SEQUENCE</scope>
    <source>
        <strain evidence="2">CAQ_001_2017</strain>
    </source>
</reference>
<sequence>MPAPMDNPVAEAAVGALVLLADKLPVAADDWTGDVAAGNDTDGGGDCDAMSEEDNGGPGRKLTSKRSTQEKPKSAVVANIVDFRVDNISPPYDLLAPHYLKCESFRLQHKPLAERNETPTKFKGMY</sequence>
<dbReference type="Proteomes" id="UP000750711">
    <property type="component" value="Unassembled WGS sequence"/>
</dbReference>
<dbReference type="EMBL" id="JAGHQM010000296">
    <property type="protein sequence ID" value="KAH0562769.1"/>
    <property type="molecule type" value="Genomic_DNA"/>
</dbReference>
<keyword evidence="3" id="KW-1185">Reference proteome</keyword>
<gene>
    <name evidence="2" type="ORF">GP486_002588</name>
</gene>
<feature type="region of interest" description="Disordered" evidence="1">
    <location>
        <begin position="31"/>
        <end position="73"/>
    </location>
</feature>
<protein>
    <submittedName>
        <fullName evidence="2">Uncharacterized protein</fullName>
    </submittedName>
</protein>
<accession>A0A9P8RRK3</accession>
<evidence type="ECO:0000313" key="3">
    <source>
        <dbReference type="Proteomes" id="UP000750711"/>
    </source>
</evidence>
<proteinExistence type="predicted"/>
<feature type="compositionally biased region" description="Acidic residues" evidence="1">
    <location>
        <begin position="43"/>
        <end position="55"/>
    </location>
</feature>
<dbReference type="AlphaFoldDB" id="A0A9P8RRK3"/>
<comment type="caution">
    <text evidence="2">The sequence shown here is derived from an EMBL/GenBank/DDBJ whole genome shotgun (WGS) entry which is preliminary data.</text>
</comment>
<name>A0A9P8RRK3_9PEZI</name>
<evidence type="ECO:0000313" key="2">
    <source>
        <dbReference type="EMBL" id="KAH0562769.1"/>
    </source>
</evidence>